<reference evidence="3 4" key="1">
    <citation type="submission" date="2014-04" db="EMBL/GenBank/DDBJ databases">
        <authorList>
            <consortium name="DOE Joint Genome Institute"/>
            <person name="Kuo A."/>
            <person name="Kohler A."/>
            <person name="Nagy L.G."/>
            <person name="Floudas D."/>
            <person name="Copeland A."/>
            <person name="Barry K.W."/>
            <person name="Cichocki N."/>
            <person name="Veneault-Fourrey C."/>
            <person name="LaButti K."/>
            <person name="Lindquist E.A."/>
            <person name="Lipzen A."/>
            <person name="Lundell T."/>
            <person name="Morin E."/>
            <person name="Murat C."/>
            <person name="Sun H."/>
            <person name="Tunlid A."/>
            <person name="Henrissat B."/>
            <person name="Grigoriev I.V."/>
            <person name="Hibbett D.S."/>
            <person name="Martin F."/>
            <person name="Nordberg H.P."/>
            <person name="Cantor M.N."/>
            <person name="Hua S.X."/>
        </authorList>
    </citation>
    <scope>NUCLEOTIDE SEQUENCE [LARGE SCALE GENOMIC DNA]</scope>
    <source>
        <strain evidence="3 4">LaAM-08-1</strain>
    </source>
</reference>
<protein>
    <recommendedName>
        <fullName evidence="2">Protein kinase domain-containing protein</fullName>
    </recommendedName>
</protein>
<name>A0A0C9XA65_9AGAR</name>
<dbReference type="InterPro" id="IPR000719">
    <property type="entry name" value="Prot_kinase_dom"/>
</dbReference>
<feature type="region of interest" description="Disordered" evidence="1">
    <location>
        <begin position="46"/>
        <end position="75"/>
    </location>
</feature>
<dbReference type="OrthoDB" id="3222453at2759"/>
<gene>
    <name evidence="3" type="ORF">K443DRAFT_683630</name>
</gene>
<dbReference type="PROSITE" id="PS50011">
    <property type="entry name" value="PROTEIN_KINASE_DOM"/>
    <property type="match status" value="1"/>
</dbReference>
<dbReference type="Pfam" id="PF07714">
    <property type="entry name" value="PK_Tyr_Ser-Thr"/>
    <property type="match status" value="1"/>
</dbReference>
<dbReference type="GO" id="GO:0005737">
    <property type="term" value="C:cytoplasm"/>
    <property type="evidence" value="ECO:0007669"/>
    <property type="project" value="TreeGrafter"/>
</dbReference>
<evidence type="ECO:0000313" key="3">
    <source>
        <dbReference type="EMBL" id="KIJ94556.1"/>
    </source>
</evidence>
<reference evidence="4" key="2">
    <citation type="submission" date="2015-01" db="EMBL/GenBank/DDBJ databases">
        <title>Evolutionary Origins and Diversification of the Mycorrhizal Mutualists.</title>
        <authorList>
            <consortium name="DOE Joint Genome Institute"/>
            <consortium name="Mycorrhizal Genomics Consortium"/>
            <person name="Kohler A."/>
            <person name="Kuo A."/>
            <person name="Nagy L.G."/>
            <person name="Floudas D."/>
            <person name="Copeland A."/>
            <person name="Barry K.W."/>
            <person name="Cichocki N."/>
            <person name="Veneault-Fourrey C."/>
            <person name="LaButti K."/>
            <person name="Lindquist E.A."/>
            <person name="Lipzen A."/>
            <person name="Lundell T."/>
            <person name="Morin E."/>
            <person name="Murat C."/>
            <person name="Riley R."/>
            <person name="Ohm R."/>
            <person name="Sun H."/>
            <person name="Tunlid A."/>
            <person name="Henrissat B."/>
            <person name="Grigoriev I.V."/>
            <person name="Hibbett D.S."/>
            <person name="Martin F."/>
        </authorList>
    </citation>
    <scope>NUCLEOTIDE SEQUENCE [LARGE SCALE GENOMIC DNA]</scope>
    <source>
        <strain evidence="4">LaAM-08-1</strain>
    </source>
</reference>
<dbReference type="SUPFAM" id="SSF56112">
    <property type="entry name" value="Protein kinase-like (PK-like)"/>
    <property type="match status" value="1"/>
</dbReference>
<proteinExistence type="predicted"/>
<dbReference type="EMBL" id="KN838787">
    <property type="protein sequence ID" value="KIJ94556.1"/>
    <property type="molecule type" value="Genomic_DNA"/>
</dbReference>
<evidence type="ECO:0000313" key="4">
    <source>
        <dbReference type="Proteomes" id="UP000054477"/>
    </source>
</evidence>
<dbReference type="InterPro" id="IPR001245">
    <property type="entry name" value="Ser-Thr/Tyr_kinase_cat_dom"/>
</dbReference>
<evidence type="ECO:0000259" key="2">
    <source>
        <dbReference type="PROSITE" id="PS50011"/>
    </source>
</evidence>
<dbReference type="PANTHER" id="PTHR23257">
    <property type="entry name" value="SERINE-THREONINE PROTEIN KINASE"/>
    <property type="match status" value="1"/>
</dbReference>
<dbReference type="HOGENOM" id="CLU_359059_0_0_1"/>
<dbReference type="Gene3D" id="1.10.510.10">
    <property type="entry name" value="Transferase(Phosphotransferase) domain 1"/>
    <property type="match status" value="1"/>
</dbReference>
<dbReference type="GO" id="GO:0005524">
    <property type="term" value="F:ATP binding"/>
    <property type="evidence" value="ECO:0007669"/>
    <property type="project" value="InterPro"/>
</dbReference>
<dbReference type="GO" id="GO:0007165">
    <property type="term" value="P:signal transduction"/>
    <property type="evidence" value="ECO:0007669"/>
    <property type="project" value="TreeGrafter"/>
</dbReference>
<dbReference type="InterPro" id="IPR011009">
    <property type="entry name" value="Kinase-like_dom_sf"/>
</dbReference>
<dbReference type="Proteomes" id="UP000054477">
    <property type="component" value="Unassembled WGS sequence"/>
</dbReference>
<feature type="region of interest" description="Disordered" evidence="1">
    <location>
        <begin position="371"/>
        <end position="391"/>
    </location>
</feature>
<evidence type="ECO:0000256" key="1">
    <source>
        <dbReference type="SAM" id="MobiDB-lite"/>
    </source>
</evidence>
<dbReference type="AlphaFoldDB" id="A0A0C9XA65"/>
<sequence>MEGDLPAQANAVNVGSSILEGASLPVISGGEFNSSEGDHNRITINIHQGVQRPRDDRHESSSTLHQGQRNLRRDHMISRDLSDVQDEECIEEQSSNEIYERQMLPKKRGSFPLWVPQPNTRAFLTHRREGVTIGDLGRVTAYGAFDVLFNICKAGGHPDNPDELPDGFEPLVLRESDIHRFQEYPMDSCIASASVKKLSGLTFRCSSSEGAVLTMPDGAFREDLQNITLFRDFAAENAENWYRFANGPCGRDIGNGKLHLITGCDKTSSWGLAAYQNIQSQSHSPDNLGEPLLRFRNTSDFRDRISRTTYCWEHEGTAEVKAGPEFQVDEDMPDGEARAWNQCTFIRSHTIKLSEAGWARVQSTLVSALDTRRASSSQPARPESASSSNLLTNPFSHLGIFNSRQKTRSATTIDPHACPPVIHPSTLIADILLQKHPDAKVAIVHDDHWGILVRQNEDRMPTGAALWKRVEETFDIVLDCKGTIYLSESISPKHAPQFPNDLAHAPVDHRPIMATSIVDAPNLKGETLCLDGQVEIAGRFPFACGGYADIYPGILRGGYAGIYPWILLGGQNISVAVKVFRDVHNGAPTREAQREYLKILEIQHFSKWALLQHPNILPLFGLVNDPAIPSIGIVTPRCTFNDLRCFFSDPTRASKANRLEIVKGIARGLSYLHEKDLVHGDMTMNHVLFDVLYGKPTPILSIFGHSRVLEQVGYTSSIGAAVHRHFPPEVLTAENDDRSKKALTQTADVWCFGMVMLETLTGKQPFYGLNELQAGMAVAYRKEKPNRKLYPSFPHESSCWEIMERCWHHEPSQRAEMHCLLQLLDAVL</sequence>
<organism evidence="3 4">
    <name type="scientific">Laccaria amethystina LaAM-08-1</name>
    <dbReference type="NCBI Taxonomy" id="1095629"/>
    <lineage>
        <taxon>Eukaryota</taxon>
        <taxon>Fungi</taxon>
        <taxon>Dikarya</taxon>
        <taxon>Basidiomycota</taxon>
        <taxon>Agaricomycotina</taxon>
        <taxon>Agaricomycetes</taxon>
        <taxon>Agaricomycetidae</taxon>
        <taxon>Agaricales</taxon>
        <taxon>Agaricineae</taxon>
        <taxon>Hydnangiaceae</taxon>
        <taxon>Laccaria</taxon>
    </lineage>
</organism>
<dbReference type="GO" id="GO:0004672">
    <property type="term" value="F:protein kinase activity"/>
    <property type="evidence" value="ECO:0007669"/>
    <property type="project" value="InterPro"/>
</dbReference>
<feature type="compositionally biased region" description="Polar residues" evidence="1">
    <location>
        <begin position="374"/>
        <end position="391"/>
    </location>
</feature>
<dbReference type="InterPro" id="IPR050167">
    <property type="entry name" value="Ser_Thr_protein_kinase"/>
</dbReference>
<keyword evidence="4" id="KW-1185">Reference proteome</keyword>
<dbReference type="STRING" id="1095629.A0A0C9XA65"/>
<dbReference type="PANTHER" id="PTHR23257:SF963">
    <property type="entry name" value="AT08303P"/>
    <property type="match status" value="1"/>
</dbReference>
<accession>A0A0C9XA65</accession>
<feature type="domain" description="Protein kinase" evidence="2">
    <location>
        <begin position="548"/>
        <end position="828"/>
    </location>
</feature>